<protein>
    <recommendedName>
        <fullName evidence="4">DUF3108 domain-containing protein</fullName>
    </recommendedName>
</protein>
<accession>A0A1W1UQX5</accession>
<evidence type="ECO:0000313" key="2">
    <source>
        <dbReference type="EMBL" id="SMB83211.1"/>
    </source>
</evidence>
<proteinExistence type="predicted"/>
<evidence type="ECO:0000313" key="3">
    <source>
        <dbReference type="Proteomes" id="UP000192582"/>
    </source>
</evidence>
<reference evidence="2 3" key="1">
    <citation type="submission" date="2017-04" db="EMBL/GenBank/DDBJ databases">
        <authorList>
            <person name="Afonso C.L."/>
            <person name="Miller P.J."/>
            <person name="Scott M.A."/>
            <person name="Spackman E."/>
            <person name="Goraichik I."/>
            <person name="Dimitrov K.M."/>
            <person name="Suarez D.L."/>
            <person name="Swayne D.E."/>
        </authorList>
    </citation>
    <scope>NUCLEOTIDE SEQUENCE [LARGE SCALE GENOMIC DNA]</scope>
    <source>
        <strain evidence="2 3">KR-140</strain>
    </source>
</reference>
<feature type="chain" id="PRO_5010714321" description="DUF3108 domain-containing protein" evidence="1">
    <location>
        <begin position="26"/>
        <end position="224"/>
    </location>
</feature>
<dbReference type="RefSeq" id="WP_084046405.1">
    <property type="nucleotide sequence ID" value="NZ_FWWU01000006.1"/>
</dbReference>
<dbReference type="Proteomes" id="UP000192582">
    <property type="component" value="Unassembled WGS sequence"/>
</dbReference>
<evidence type="ECO:0008006" key="4">
    <source>
        <dbReference type="Google" id="ProtNLM"/>
    </source>
</evidence>
<dbReference type="OrthoDB" id="57436at2"/>
<dbReference type="EMBL" id="FWWU01000006">
    <property type="protein sequence ID" value="SMB83211.1"/>
    <property type="molecule type" value="Genomic_DNA"/>
</dbReference>
<keyword evidence="3" id="KW-1185">Reference proteome</keyword>
<dbReference type="AlphaFoldDB" id="A0A1W1UQX5"/>
<sequence>MKLSRSALLLGSLALPLALGPGAQAAAPTSAPPRTVQVAAQLDGVAAKLGETFTLGKGSPLNFTLLKAEYDVGRVVMGNTVYFAKATALGCIPASAGTFAPLQAFDLRFGGATFTGKALNGKAPAPSCRYLTAVFTLKNPLGTEQPYAWSDFKPTLKDADGKRVAYNRVMLKASRDERVEGRLPGGEEVRVRFFFDLPANEGVESLSVTDAGGRAYVYDQKDLK</sequence>
<evidence type="ECO:0000256" key="1">
    <source>
        <dbReference type="SAM" id="SignalP"/>
    </source>
</evidence>
<feature type="signal peptide" evidence="1">
    <location>
        <begin position="1"/>
        <end position="25"/>
    </location>
</feature>
<keyword evidence="1" id="KW-0732">Signal</keyword>
<organism evidence="2 3">
    <name type="scientific">Deinococcus hopiensis KR-140</name>
    <dbReference type="NCBI Taxonomy" id="695939"/>
    <lineage>
        <taxon>Bacteria</taxon>
        <taxon>Thermotogati</taxon>
        <taxon>Deinococcota</taxon>
        <taxon>Deinococci</taxon>
        <taxon>Deinococcales</taxon>
        <taxon>Deinococcaceae</taxon>
        <taxon>Deinococcus</taxon>
    </lineage>
</organism>
<name>A0A1W1UQX5_9DEIO</name>
<gene>
    <name evidence="2" type="ORF">SAMN00790413_04308</name>
</gene>